<evidence type="ECO:0000313" key="2">
    <source>
        <dbReference type="EMBL" id="GMH17225.1"/>
    </source>
</evidence>
<keyword evidence="3" id="KW-1185">Reference proteome</keyword>
<dbReference type="Proteomes" id="UP001279734">
    <property type="component" value="Unassembled WGS sequence"/>
</dbReference>
<sequence>MNFLFGESVYPQLKSPHTVNGIQVRKMKFNCQTYRVLKRSVKTYRFKAGKQRGYLVRAISTVIILLALFLEESFSMDVLAGGHRKHQPVGARLPPCLWIVF</sequence>
<feature type="transmembrane region" description="Helical" evidence="1">
    <location>
        <begin position="54"/>
        <end position="70"/>
    </location>
</feature>
<reference evidence="2" key="1">
    <citation type="submission" date="2023-05" db="EMBL/GenBank/DDBJ databases">
        <title>Nepenthes gracilis genome sequencing.</title>
        <authorList>
            <person name="Fukushima K."/>
        </authorList>
    </citation>
    <scope>NUCLEOTIDE SEQUENCE</scope>
    <source>
        <strain evidence="2">SING2019-196</strain>
    </source>
</reference>
<dbReference type="AlphaFoldDB" id="A0AAD3SSV0"/>
<keyword evidence="1" id="KW-0812">Transmembrane</keyword>
<comment type="caution">
    <text evidence="2">The sequence shown here is derived from an EMBL/GenBank/DDBJ whole genome shotgun (WGS) entry which is preliminary data.</text>
</comment>
<keyword evidence="1" id="KW-0472">Membrane</keyword>
<gene>
    <name evidence="2" type="ORF">Nepgr_019066</name>
</gene>
<evidence type="ECO:0000313" key="3">
    <source>
        <dbReference type="Proteomes" id="UP001279734"/>
    </source>
</evidence>
<organism evidence="2 3">
    <name type="scientific">Nepenthes gracilis</name>
    <name type="common">Slender pitcher plant</name>
    <dbReference type="NCBI Taxonomy" id="150966"/>
    <lineage>
        <taxon>Eukaryota</taxon>
        <taxon>Viridiplantae</taxon>
        <taxon>Streptophyta</taxon>
        <taxon>Embryophyta</taxon>
        <taxon>Tracheophyta</taxon>
        <taxon>Spermatophyta</taxon>
        <taxon>Magnoliopsida</taxon>
        <taxon>eudicotyledons</taxon>
        <taxon>Gunneridae</taxon>
        <taxon>Pentapetalae</taxon>
        <taxon>Caryophyllales</taxon>
        <taxon>Nepenthaceae</taxon>
        <taxon>Nepenthes</taxon>
    </lineage>
</organism>
<proteinExistence type="predicted"/>
<protein>
    <submittedName>
        <fullName evidence="2">Uncharacterized protein</fullName>
    </submittedName>
</protein>
<dbReference type="EMBL" id="BSYO01000017">
    <property type="protein sequence ID" value="GMH17225.1"/>
    <property type="molecule type" value="Genomic_DNA"/>
</dbReference>
<accession>A0AAD3SSV0</accession>
<keyword evidence="1" id="KW-1133">Transmembrane helix</keyword>
<name>A0AAD3SSV0_NEPGR</name>
<evidence type="ECO:0000256" key="1">
    <source>
        <dbReference type="SAM" id="Phobius"/>
    </source>
</evidence>